<dbReference type="Pfam" id="PF00179">
    <property type="entry name" value="UQ_con"/>
    <property type="match status" value="1"/>
</dbReference>
<reference evidence="2 3" key="1">
    <citation type="submission" date="2019-07" db="EMBL/GenBank/DDBJ databases">
        <title>De Novo Assembly of kiwifruit Actinidia rufa.</title>
        <authorList>
            <person name="Sugita-Konishi S."/>
            <person name="Sato K."/>
            <person name="Mori E."/>
            <person name="Abe Y."/>
            <person name="Kisaki G."/>
            <person name="Hamano K."/>
            <person name="Suezawa K."/>
            <person name="Otani M."/>
            <person name="Fukuda T."/>
            <person name="Manabe T."/>
            <person name="Gomi K."/>
            <person name="Tabuchi M."/>
            <person name="Akimitsu K."/>
            <person name="Kataoka I."/>
        </authorList>
    </citation>
    <scope>NUCLEOTIDE SEQUENCE [LARGE SCALE GENOMIC DNA]</scope>
    <source>
        <strain evidence="3">cv. Fuchu</strain>
    </source>
</reference>
<organism evidence="2 3">
    <name type="scientific">Actinidia rufa</name>
    <dbReference type="NCBI Taxonomy" id="165716"/>
    <lineage>
        <taxon>Eukaryota</taxon>
        <taxon>Viridiplantae</taxon>
        <taxon>Streptophyta</taxon>
        <taxon>Embryophyta</taxon>
        <taxon>Tracheophyta</taxon>
        <taxon>Spermatophyta</taxon>
        <taxon>Magnoliopsida</taxon>
        <taxon>eudicotyledons</taxon>
        <taxon>Gunneridae</taxon>
        <taxon>Pentapetalae</taxon>
        <taxon>asterids</taxon>
        <taxon>Ericales</taxon>
        <taxon>Actinidiaceae</taxon>
        <taxon>Actinidia</taxon>
    </lineage>
</organism>
<gene>
    <name evidence="2" type="ORF">Acr_04g0001190</name>
</gene>
<protein>
    <submittedName>
        <fullName evidence="2">Ubiquitin-conjugating enzyme 16</fullName>
    </submittedName>
</protein>
<dbReference type="SUPFAM" id="SSF54495">
    <property type="entry name" value="UBC-like"/>
    <property type="match status" value="1"/>
</dbReference>
<sequence length="220" mass="25327">MLSSRNSVPFPYVSDMLMAAGYACRCFTVYMAVRIRVGIELLVLGLDILYDSWSPAMTVSSICISILSMLSSSTVKQRPEDNDRYVQNCRNGKSPKETRDANFSWTGLFGILRRHLWWVLWGAVAAWYLSLFRPNRVKALEPGRAERAFARYDYLTVMKKFLFTNKTDQLIAPPGMEIIDYLETPSFCPPWITEELQVYADKFQETGFTGALNYYRTMDL</sequence>
<dbReference type="AlphaFoldDB" id="A0A7J0EFZ7"/>
<dbReference type="Proteomes" id="UP000585474">
    <property type="component" value="Unassembled WGS sequence"/>
</dbReference>
<dbReference type="InterPro" id="IPR000608">
    <property type="entry name" value="UBC"/>
</dbReference>
<evidence type="ECO:0000313" key="2">
    <source>
        <dbReference type="EMBL" id="GFY85381.1"/>
    </source>
</evidence>
<dbReference type="OrthoDB" id="7130006at2759"/>
<dbReference type="PANTHER" id="PTHR43329">
    <property type="entry name" value="EPOXIDE HYDROLASE"/>
    <property type="match status" value="1"/>
</dbReference>
<name>A0A7J0EFZ7_9ERIC</name>
<dbReference type="InterPro" id="IPR016135">
    <property type="entry name" value="UBQ-conjugating_enzyme/RWD"/>
</dbReference>
<dbReference type="EMBL" id="BJWL01000004">
    <property type="protein sequence ID" value="GFY85381.1"/>
    <property type="molecule type" value="Genomic_DNA"/>
</dbReference>
<comment type="caution">
    <text evidence="2">The sequence shown here is derived from an EMBL/GenBank/DDBJ whole genome shotgun (WGS) entry which is preliminary data.</text>
</comment>
<proteinExistence type="predicted"/>
<accession>A0A7J0EFZ7</accession>
<dbReference type="Gene3D" id="3.40.50.1820">
    <property type="entry name" value="alpha/beta hydrolase"/>
    <property type="match status" value="1"/>
</dbReference>
<dbReference type="InterPro" id="IPR029058">
    <property type="entry name" value="AB_hydrolase_fold"/>
</dbReference>
<feature type="domain" description="UBC core" evidence="1">
    <location>
        <begin position="45"/>
        <end position="94"/>
    </location>
</feature>
<dbReference type="Gene3D" id="3.10.110.10">
    <property type="entry name" value="Ubiquitin Conjugating Enzyme"/>
    <property type="match status" value="1"/>
</dbReference>
<keyword evidence="3" id="KW-1185">Reference proteome</keyword>
<evidence type="ECO:0000259" key="1">
    <source>
        <dbReference type="Pfam" id="PF00179"/>
    </source>
</evidence>
<evidence type="ECO:0000313" key="3">
    <source>
        <dbReference type="Proteomes" id="UP000585474"/>
    </source>
</evidence>